<keyword evidence="3" id="KW-1185">Reference proteome</keyword>
<dbReference type="EMBL" id="JXTB01000149">
    <property type="protein sequence ID" value="PON58422.1"/>
    <property type="molecule type" value="Genomic_DNA"/>
</dbReference>
<accession>A0A2P5CBK0</accession>
<organism evidence="2 3">
    <name type="scientific">Parasponia andersonii</name>
    <name type="common">Sponia andersonii</name>
    <dbReference type="NCBI Taxonomy" id="3476"/>
    <lineage>
        <taxon>Eukaryota</taxon>
        <taxon>Viridiplantae</taxon>
        <taxon>Streptophyta</taxon>
        <taxon>Embryophyta</taxon>
        <taxon>Tracheophyta</taxon>
        <taxon>Spermatophyta</taxon>
        <taxon>Magnoliopsida</taxon>
        <taxon>eudicotyledons</taxon>
        <taxon>Gunneridae</taxon>
        <taxon>Pentapetalae</taxon>
        <taxon>rosids</taxon>
        <taxon>fabids</taxon>
        <taxon>Rosales</taxon>
        <taxon>Cannabaceae</taxon>
        <taxon>Parasponia</taxon>
    </lineage>
</organism>
<gene>
    <name evidence="2" type="ORF">PanWU01x14_166340</name>
</gene>
<sequence>MLINNLIKLHSHMVIHIAKAFGGKPEISSLTPNQKIQSNIQQLPAVVAVPAAVDQDAGFPAEVGAPEAVVFEQLPGESPEHGVLELVGDGRRRVEPHLGVGQVKNQVLPLVPDVVVLEAEEDAEPVHEVVAGAPGHERRPGEFPDGPQSSGGGAYLGVPQRRVVSEQVVDWDNVVSFPDWRRVRFPRATRGVKITHRDRVSLTLFGFWVFFIYLF</sequence>
<proteinExistence type="predicted"/>
<evidence type="ECO:0000313" key="3">
    <source>
        <dbReference type="Proteomes" id="UP000237105"/>
    </source>
</evidence>
<dbReference type="OrthoDB" id="10420112at2759"/>
<name>A0A2P5CBK0_PARAD</name>
<protein>
    <submittedName>
        <fullName evidence="2">Uncharacterized protein</fullName>
    </submittedName>
</protein>
<reference evidence="3" key="1">
    <citation type="submission" date="2016-06" db="EMBL/GenBank/DDBJ databases">
        <title>Parallel loss of symbiosis genes in relatives of nitrogen-fixing non-legume Parasponia.</title>
        <authorList>
            <person name="Van Velzen R."/>
            <person name="Holmer R."/>
            <person name="Bu F."/>
            <person name="Rutten L."/>
            <person name="Van Zeijl A."/>
            <person name="Liu W."/>
            <person name="Santuari L."/>
            <person name="Cao Q."/>
            <person name="Sharma T."/>
            <person name="Shen D."/>
            <person name="Roswanjaya Y."/>
            <person name="Wardhani T."/>
            <person name="Kalhor M.S."/>
            <person name="Jansen J."/>
            <person name="Van den Hoogen J."/>
            <person name="Gungor B."/>
            <person name="Hartog M."/>
            <person name="Hontelez J."/>
            <person name="Verver J."/>
            <person name="Yang W.-C."/>
            <person name="Schijlen E."/>
            <person name="Repin R."/>
            <person name="Schilthuizen M."/>
            <person name="Schranz E."/>
            <person name="Heidstra R."/>
            <person name="Miyata K."/>
            <person name="Fedorova E."/>
            <person name="Kohlen W."/>
            <person name="Bisseling T."/>
            <person name="Smit S."/>
            <person name="Geurts R."/>
        </authorList>
    </citation>
    <scope>NUCLEOTIDE SEQUENCE [LARGE SCALE GENOMIC DNA]</scope>
    <source>
        <strain evidence="3">cv. WU1-14</strain>
    </source>
</reference>
<dbReference type="AlphaFoldDB" id="A0A2P5CBK0"/>
<comment type="caution">
    <text evidence="2">The sequence shown here is derived from an EMBL/GenBank/DDBJ whole genome shotgun (WGS) entry which is preliminary data.</text>
</comment>
<feature type="non-terminal residue" evidence="2">
    <location>
        <position position="215"/>
    </location>
</feature>
<dbReference type="Proteomes" id="UP000237105">
    <property type="component" value="Unassembled WGS sequence"/>
</dbReference>
<feature type="region of interest" description="Disordered" evidence="1">
    <location>
        <begin position="133"/>
        <end position="155"/>
    </location>
</feature>
<evidence type="ECO:0000256" key="1">
    <source>
        <dbReference type="SAM" id="MobiDB-lite"/>
    </source>
</evidence>
<evidence type="ECO:0000313" key="2">
    <source>
        <dbReference type="EMBL" id="PON58422.1"/>
    </source>
</evidence>